<keyword evidence="3" id="KW-1185">Reference proteome</keyword>
<keyword evidence="1" id="KW-0812">Transmembrane</keyword>
<protein>
    <submittedName>
        <fullName evidence="2">Uncharacterized protein</fullName>
    </submittedName>
</protein>
<feature type="transmembrane region" description="Helical" evidence="1">
    <location>
        <begin position="63"/>
        <end position="81"/>
    </location>
</feature>
<dbReference type="AlphaFoldDB" id="A0A8H6TF38"/>
<comment type="caution">
    <text evidence="2">The sequence shown here is derived from an EMBL/GenBank/DDBJ whole genome shotgun (WGS) entry which is preliminary data.</text>
</comment>
<evidence type="ECO:0000256" key="1">
    <source>
        <dbReference type="SAM" id="Phobius"/>
    </source>
</evidence>
<keyword evidence="1" id="KW-1133">Transmembrane helix</keyword>
<accession>A0A8H6TF38</accession>
<dbReference type="EMBL" id="JACAZF010000001">
    <property type="protein sequence ID" value="KAF7316206.1"/>
    <property type="molecule type" value="Genomic_DNA"/>
</dbReference>
<organism evidence="2 3">
    <name type="scientific">Mycena indigotica</name>
    <dbReference type="NCBI Taxonomy" id="2126181"/>
    <lineage>
        <taxon>Eukaryota</taxon>
        <taxon>Fungi</taxon>
        <taxon>Dikarya</taxon>
        <taxon>Basidiomycota</taxon>
        <taxon>Agaricomycotina</taxon>
        <taxon>Agaricomycetes</taxon>
        <taxon>Agaricomycetidae</taxon>
        <taxon>Agaricales</taxon>
        <taxon>Marasmiineae</taxon>
        <taxon>Mycenaceae</taxon>
        <taxon>Mycena</taxon>
    </lineage>
</organism>
<feature type="transmembrane region" description="Helical" evidence="1">
    <location>
        <begin position="101"/>
        <end position="120"/>
    </location>
</feature>
<evidence type="ECO:0000313" key="2">
    <source>
        <dbReference type="EMBL" id="KAF7316206.1"/>
    </source>
</evidence>
<proteinExistence type="predicted"/>
<evidence type="ECO:0000313" key="3">
    <source>
        <dbReference type="Proteomes" id="UP000636479"/>
    </source>
</evidence>
<gene>
    <name evidence="2" type="ORF">MIND_00139000</name>
</gene>
<dbReference type="GeneID" id="59340835"/>
<name>A0A8H6TF38_9AGAR</name>
<dbReference type="RefSeq" id="XP_037226229.1">
    <property type="nucleotide sequence ID" value="XM_037358319.1"/>
</dbReference>
<sequence>MQLSSSSIRRARHRYAISVAYRLLALLVLAYFPQQELNWMMGLKLLCALCLVPPGAGETEMRFMYPFITCALVSSHIVAAWDYALRMEDGHVDLTLMATYTIPFAICSLIVALTTCHELADLGPLGRLFMRIRGRNSCEMTCDNKGQCEPWQATDLLQEKTEKFAV</sequence>
<dbReference type="Proteomes" id="UP000636479">
    <property type="component" value="Unassembled WGS sequence"/>
</dbReference>
<feature type="transmembrane region" description="Helical" evidence="1">
    <location>
        <begin position="15"/>
        <end position="33"/>
    </location>
</feature>
<reference evidence="2" key="1">
    <citation type="submission" date="2020-05" db="EMBL/GenBank/DDBJ databases">
        <title>Mycena genomes resolve the evolution of fungal bioluminescence.</title>
        <authorList>
            <person name="Tsai I.J."/>
        </authorList>
    </citation>
    <scope>NUCLEOTIDE SEQUENCE</scope>
    <source>
        <strain evidence="2">171206Taipei</strain>
    </source>
</reference>
<keyword evidence="1" id="KW-0472">Membrane</keyword>